<proteinExistence type="inferred from homology"/>
<evidence type="ECO:0000313" key="7">
    <source>
        <dbReference type="EMBL" id="MBB6431207.1"/>
    </source>
</evidence>
<dbReference type="InterPro" id="IPR050727">
    <property type="entry name" value="GH43_arabinanases"/>
</dbReference>
<reference evidence="7 8" key="1">
    <citation type="submission" date="2020-08" db="EMBL/GenBank/DDBJ databases">
        <title>Genomic Encyclopedia of Type Strains, Phase IV (KMG-IV): sequencing the most valuable type-strain genomes for metagenomic binning, comparative biology and taxonomic classification.</title>
        <authorList>
            <person name="Goeker M."/>
        </authorList>
    </citation>
    <scope>NUCLEOTIDE SEQUENCE [LARGE SCALE GENOMIC DNA]</scope>
    <source>
        <strain evidence="7 8">DSM 103725</strain>
    </source>
</reference>
<dbReference type="GO" id="GO:0005975">
    <property type="term" value="P:carbohydrate metabolic process"/>
    <property type="evidence" value="ECO:0007669"/>
    <property type="project" value="InterPro"/>
</dbReference>
<dbReference type="CDD" id="cd08992">
    <property type="entry name" value="GH117"/>
    <property type="match status" value="1"/>
</dbReference>
<dbReference type="Proteomes" id="UP000541810">
    <property type="component" value="Unassembled WGS sequence"/>
</dbReference>
<evidence type="ECO:0000256" key="6">
    <source>
        <dbReference type="RuleBase" id="RU361187"/>
    </source>
</evidence>
<dbReference type="PANTHER" id="PTHR43301">
    <property type="entry name" value="ARABINAN ENDO-1,5-ALPHA-L-ARABINOSIDASE"/>
    <property type="match status" value="1"/>
</dbReference>
<dbReference type="SUPFAM" id="SSF75005">
    <property type="entry name" value="Arabinanase/levansucrase/invertase"/>
    <property type="match status" value="1"/>
</dbReference>
<dbReference type="Pfam" id="PF04616">
    <property type="entry name" value="Glyco_hydro_43"/>
    <property type="match status" value="1"/>
</dbReference>
<gene>
    <name evidence="7" type="ORF">HNQ40_003013</name>
</gene>
<feature type="site" description="Important for catalytic activity, responsible for pKa modulation of the active site Glu and correct orientation of both the proton donor and substrate" evidence="5">
    <location>
        <position position="204"/>
    </location>
</feature>
<evidence type="ECO:0000256" key="3">
    <source>
        <dbReference type="ARBA" id="ARBA00022801"/>
    </source>
</evidence>
<comment type="pathway">
    <text evidence="1">Glycan metabolism; L-arabinan degradation.</text>
</comment>
<evidence type="ECO:0000256" key="2">
    <source>
        <dbReference type="ARBA" id="ARBA00009865"/>
    </source>
</evidence>
<dbReference type="PANTHER" id="PTHR43301:SF3">
    <property type="entry name" value="ARABINAN ENDO-1,5-ALPHA-L-ARABINOSIDASE A-RELATED"/>
    <property type="match status" value="1"/>
</dbReference>
<evidence type="ECO:0000313" key="8">
    <source>
        <dbReference type="Proteomes" id="UP000541810"/>
    </source>
</evidence>
<evidence type="ECO:0000256" key="5">
    <source>
        <dbReference type="PIRSR" id="PIRSR606710-2"/>
    </source>
</evidence>
<keyword evidence="3 6" id="KW-0378">Hydrolase</keyword>
<comment type="similarity">
    <text evidence="2 6">Belongs to the glycosyl hydrolase 43 family.</text>
</comment>
<sequence>MTESSKPLSAASIRALNYTRGPEWYTEFKEIDLKGDFAYEEGIVRRDPSAVLKVDGLYYCWYTRGEGESNFAKFDFDNPSSKTFPWDLCEVWYATSEDGITWKEEGLAVGRGPDGAYDDRSIFTPEIMAHDGKYYLVYQVVQSPYVMRVKEHISMAVADSPRGPWTKVDGPIVSPADNGVWKGEEDDRFAIIEQGDFDSHKTHDPCLVHYKDKFYLYYKGERMGEGMTFGGREINWGVAIADNPTGPYVKSPYNPITNSGHEVCVWPYKEGMAALLTTDGPERNTFQYAEDGINFEIMAHIKGAPQALGLFRDVEDPHGHPLNQITWGLCHRYYGPNPQYQYIKGFTSAKPRRV</sequence>
<dbReference type="Gene3D" id="2.115.10.20">
    <property type="entry name" value="Glycosyl hydrolase domain, family 43"/>
    <property type="match status" value="1"/>
</dbReference>
<keyword evidence="4 6" id="KW-0326">Glycosidase</keyword>
<dbReference type="RefSeq" id="WP_184678694.1">
    <property type="nucleotide sequence ID" value="NZ_JACHGY010000001.1"/>
</dbReference>
<keyword evidence="8" id="KW-1185">Reference proteome</keyword>
<evidence type="ECO:0000256" key="1">
    <source>
        <dbReference type="ARBA" id="ARBA00004834"/>
    </source>
</evidence>
<comment type="caution">
    <text evidence="7">The sequence shown here is derived from an EMBL/GenBank/DDBJ whole genome shotgun (WGS) entry which is preliminary data.</text>
</comment>
<dbReference type="EMBL" id="JACHGY010000001">
    <property type="protein sequence ID" value="MBB6431207.1"/>
    <property type="molecule type" value="Genomic_DNA"/>
</dbReference>
<dbReference type="InterPro" id="IPR006710">
    <property type="entry name" value="Glyco_hydro_43"/>
</dbReference>
<organism evidence="7 8">
    <name type="scientific">Algisphaera agarilytica</name>
    <dbReference type="NCBI Taxonomy" id="1385975"/>
    <lineage>
        <taxon>Bacteria</taxon>
        <taxon>Pseudomonadati</taxon>
        <taxon>Planctomycetota</taxon>
        <taxon>Phycisphaerae</taxon>
        <taxon>Phycisphaerales</taxon>
        <taxon>Phycisphaeraceae</taxon>
        <taxon>Algisphaera</taxon>
    </lineage>
</organism>
<dbReference type="GO" id="GO:0004553">
    <property type="term" value="F:hydrolase activity, hydrolyzing O-glycosyl compounds"/>
    <property type="evidence" value="ECO:0007669"/>
    <property type="project" value="InterPro"/>
</dbReference>
<protein>
    <recommendedName>
        <fullName evidence="9">Glycosyl hydrolases family 43</fullName>
    </recommendedName>
</protein>
<name>A0A7X0LLN5_9BACT</name>
<dbReference type="InterPro" id="IPR023296">
    <property type="entry name" value="Glyco_hydro_beta-prop_sf"/>
</dbReference>
<accession>A0A7X0LLN5</accession>
<evidence type="ECO:0000256" key="4">
    <source>
        <dbReference type="ARBA" id="ARBA00023295"/>
    </source>
</evidence>
<dbReference type="AlphaFoldDB" id="A0A7X0LLN5"/>
<evidence type="ECO:0008006" key="9">
    <source>
        <dbReference type="Google" id="ProtNLM"/>
    </source>
</evidence>